<accession>A0A5D3E1T4</accession>
<feature type="region of interest" description="Disordered" evidence="1">
    <location>
        <begin position="440"/>
        <end position="469"/>
    </location>
</feature>
<gene>
    <name evidence="2" type="ORF">E5676_scaffold208G00930</name>
</gene>
<proteinExistence type="predicted"/>
<evidence type="ECO:0000313" key="2">
    <source>
        <dbReference type="EMBL" id="TYK29852.1"/>
    </source>
</evidence>
<comment type="caution">
    <text evidence="2">The sequence shown here is derived from an EMBL/GenBank/DDBJ whole genome shotgun (WGS) entry which is preliminary data.</text>
</comment>
<reference evidence="2 3" key="1">
    <citation type="submission" date="2019-08" db="EMBL/GenBank/DDBJ databases">
        <title>Draft genome sequences of two oriental melons (Cucumis melo L. var makuwa).</title>
        <authorList>
            <person name="Kwon S.-Y."/>
        </authorList>
    </citation>
    <scope>NUCLEOTIDE SEQUENCE [LARGE SCALE GENOMIC DNA]</scope>
    <source>
        <strain evidence="3">cv. Chang Bougi</strain>
        <tissue evidence="2">Leaf</tissue>
    </source>
</reference>
<sequence>MKTLIETPRQNRFFIEKRFHEFCYWVRKTRNRNGYIAEVFSIDQQGRKCCVLVPEGEATSGWVFFLSMVNPNVKTEPKARPPLEHFYKKGKSIASADSDSDSSRKSCARVVSEGYSSDSTSCSESKNQISVKRLPLENAVVIRRRLFHDDWKVIMNSHKKQTETSFTYNPFHAEKALIIFSEHQNAKSLCSNTRWTTIIKFQVKFEFWSIEKHAGQKLIPSYGGWMSFRGIPIHTWNIDTFLQIGNSSEGLLEVEKATMNMDNLIEAKIKVRYNYSGFILATIRIKDKDGHFFVVHTVTICSGKWLAERDVKIHGSFKRQVAIEFDKFNSKAEQFNFTRDLAISPGKFKITRNMVLMTELTNEEDPTITKKIYDGDLPKSSKKNSKRLKLVERWMEKRAVITSSNDEESFNHEHSFEGINVADNESLRSGGKRKEEYITDSSTDVVKETQDSTTKKVTTQNNNSTDFEGRGVQTLPTEVVMVYKEEEDAFKAKLIQGLKENNLKLTASLMDPLQQQTSAIRTSPLDSYSSLWPSEKKIEKCLMVGAQQHLL</sequence>
<feature type="compositionally biased region" description="Polar residues" evidence="1">
    <location>
        <begin position="455"/>
        <end position="466"/>
    </location>
</feature>
<dbReference type="Proteomes" id="UP000321947">
    <property type="component" value="Unassembled WGS sequence"/>
</dbReference>
<dbReference type="EMBL" id="SSTD01001237">
    <property type="protein sequence ID" value="TYK29852.1"/>
    <property type="molecule type" value="Genomic_DNA"/>
</dbReference>
<feature type="compositionally biased region" description="Basic and acidic residues" evidence="1">
    <location>
        <begin position="445"/>
        <end position="454"/>
    </location>
</feature>
<organism evidence="2 3">
    <name type="scientific">Cucumis melo var. makuwa</name>
    <name type="common">Oriental melon</name>
    <dbReference type="NCBI Taxonomy" id="1194695"/>
    <lineage>
        <taxon>Eukaryota</taxon>
        <taxon>Viridiplantae</taxon>
        <taxon>Streptophyta</taxon>
        <taxon>Embryophyta</taxon>
        <taxon>Tracheophyta</taxon>
        <taxon>Spermatophyta</taxon>
        <taxon>Magnoliopsida</taxon>
        <taxon>eudicotyledons</taxon>
        <taxon>Gunneridae</taxon>
        <taxon>Pentapetalae</taxon>
        <taxon>rosids</taxon>
        <taxon>fabids</taxon>
        <taxon>Cucurbitales</taxon>
        <taxon>Cucurbitaceae</taxon>
        <taxon>Benincaseae</taxon>
        <taxon>Cucumis</taxon>
    </lineage>
</organism>
<protein>
    <submittedName>
        <fullName evidence="2">Uncharacterized protein</fullName>
    </submittedName>
</protein>
<evidence type="ECO:0000256" key="1">
    <source>
        <dbReference type="SAM" id="MobiDB-lite"/>
    </source>
</evidence>
<dbReference type="AlphaFoldDB" id="A0A5D3E1T4"/>
<evidence type="ECO:0000313" key="3">
    <source>
        <dbReference type="Proteomes" id="UP000321947"/>
    </source>
</evidence>
<name>A0A5D3E1T4_CUCMM</name>